<gene>
    <name evidence="1" type="ORF">H6G03_25200</name>
</gene>
<proteinExistence type="predicted"/>
<name>A0A926ZIR3_9CYAN</name>
<dbReference type="EMBL" id="JACJPW010000079">
    <property type="protein sequence ID" value="MBD2184325.1"/>
    <property type="molecule type" value="Genomic_DNA"/>
</dbReference>
<keyword evidence="2" id="KW-1185">Reference proteome</keyword>
<reference evidence="1" key="2">
    <citation type="submission" date="2020-08" db="EMBL/GenBank/DDBJ databases">
        <authorList>
            <person name="Chen M."/>
            <person name="Teng W."/>
            <person name="Zhao L."/>
            <person name="Hu C."/>
            <person name="Zhou Y."/>
            <person name="Han B."/>
            <person name="Song L."/>
            <person name="Shu W."/>
        </authorList>
    </citation>
    <scope>NUCLEOTIDE SEQUENCE</scope>
    <source>
        <strain evidence="1">FACHB-1375</strain>
    </source>
</reference>
<protein>
    <submittedName>
        <fullName evidence="1">Uncharacterized protein</fullName>
    </submittedName>
</protein>
<sequence>MLVRTIILPSVLKADPENQSVHYGMMIGLLQDLEKNGVVLSDETNCIRAALFQDIGKLPVKFRKKAEVLLKDLKKKNRFIEVSLSNGFQAICKNKPCQQCIRICKEYSPPAILVSYGCKECTETQLALFPSVEVIDVAEYRISNLFEFHLKQVDRIIPNGEWKQDKFEQEILIPLFRDAKHIKIYDRWIGRSALQTPDIGQIGDNYKLTLEWIIDVFLRESRLGASGVFEVYCGLDTRKIDKAKIPSFIASLRQFESDTRNTHSFPNFKLIIKEETQANQMPHDRYLITNQVAISIARGFDLLLDKRNISYPRRLRDVTIAYCSEPDKIEQAVRKLPNL</sequence>
<reference evidence="1" key="1">
    <citation type="journal article" date="2015" name="ISME J.">
        <title>Draft Genome Sequence of Streptomyces incarnatus NRRL8089, which Produces the Nucleoside Antibiotic Sinefungin.</title>
        <authorList>
            <person name="Oshima K."/>
            <person name="Hattori M."/>
            <person name="Shimizu H."/>
            <person name="Fukuda K."/>
            <person name="Nemoto M."/>
            <person name="Inagaki K."/>
            <person name="Tamura T."/>
        </authorList>
    </citation>
    <scope>NUCLEOTIDE SEQUENCE</scope>
    <source>
        <strain evidence="1">FACHB-1375</strain>
    </source>
</reference>
<dbReference type="Proteomes" id="UP000641646">
    <property type="component" value="Unassembled WGS sequence"/>
</dbReference>
<evidence type="ECO:0000313" key="2">
    <source>
        <dbReference type="Proteomes" id="UP000641646"/>
    </source>
</evidence>
<evidence type="ECO:0000313" key="1">
    <source>
        <dbReference type="EMBL" id="MBD2184325.1"/>
    </source>
</evidence>
<comment type="caution">
    <text evidence="1">The sequence shown here is derived from an EMBL/GenBank/DDBJ whole genome shotgun (WGS) entry which is preliminary data.</text>
</comment>
<accession>A0A926ZIR3</accession>
<organism evidence="1 2">
    <name type="scientific">Aerosakkonema funiforme FACHB-1375</name>
    <dbReference type="NCBI Taxonomy" id="2949571"/>
    <lineage>
        <taxon>Bacteria</taxon>
        <taxon>Bacillati</taxon>
        <taxon>Cyanobacteriota</taxon>
        <taxon>Cyanophyceae</taxon>
        <taxon>Oscillatoriophycideae</taxon>
        <taxon>Aerosakkonematales</taxon>
        <taxon>Aerosakkonemataceae</taxon>
        <taxon>Aerosakkonema</taxon>
    </lineage>
</organism>
<dbReference type="RefSeq" id="WP_190470485.1">
    <property type="nucleotide sequence ID" value="NZ_JACJPW010000079.1"/>
</dbReference>
<dbReference type="AlphaFoldDB" id="A0A926ZIR3"/>